<protein>
    <submittedName>
        <fullName evidence="3">GNAT family N-acetyltransferase</fullName>
    </submittedName>
</protein>
<dbReference type="RefSeq" id="WP_159750949.1">
    <property type="nucleotide sequence ID" value="NZ_WUQX01000001.1"/>
</dbReference>
<sequence>MEIRMLQQPELLPALHLVWEVYADTIAPTSTPEGVASFQKFIKYDYISQVWQRGELIFFGAYEGESLLGTLALRPDGHIALFFVDKDRQGQGIGRMLFQHAYHYCAQYLNAGRLTVNAAPDAVERYVHMGMRPISGEQEREGMRYVPMEMYVNLSVVSPKGQRSKAPWIALGAFGVVLVLLLTFIGVNAFNDIRREIVHQRDWVYDEPDYDYDDNYDYDYDNGFGSEEFPEGYGGDGYDESEEMSGIWTIPEMIDDGLTYEIEEDVYEFSDEEKQSMMIQFQVAYPKLSGLSDASVEKKVNDILKARAMESVKRIYDDPAPEIKERVLGEEYAILIDYVDYKVCYASEDVLSVVYEDYCYEGGQDYYVQHLRTCNISLKDGKVYEVKEIVELSDKFLEEWLVRMRSEAGDDSFLSEADMNTLKKALEGDSQNGVYDVSFFLDADGIEIGFDLNYASDDENNRGYVWVTAPFTFEEMGEYGSGSNLWEKLK</sequence>
<reference evidence="3 4" key="1">
    <citation type="submission" date="2019-12" db="EMBL/GenBank/DDBJ databases">
        <title>Sporaefaciens musculi gen. nov., sp. nov., a novel bacterium isolated from the caecum of an obese mouse.</title>
        <authorList>
            <person name="Rasmussen T.S."/>
            <person name="Streidl T."/>
            <person name="Hitch T.C.A."/>
            <person name="Wortmann E."/>
            <person name="Deptula P."/>
            <person name="Hansen M."/>
            <person name="Nielsen D.S."/>
            <person name="Clavel T."/>
            <person name="Vogensen F.K."/>
        </authorList>
    </citation>
    <scope>NUCLEOTIDE SEQUENCE [LARGE SCALE GENOMIC DNA]</scope>
    <source>
        <strain evidence="3 4">WCA-9-b2</strain>
    </source>
</reference>
<keyword evidence="1" id="KW-0472">Membrane</keyword>
<name>A0A7X3SIV6_9FIRM</name>
<feature type="transmembrane region" description="Helical" evidence="1">
    <location>
        <begin position="168"/>
        <end position="190"/>
    </location>
</feature>
<dbReference type="EMBL" id="WUQX01000001">
    <property type="protein sequence ID" value="MXP75747.1"/>
    <property type="molecule type" value="Genomic_DNA"/>
</dbReference>
<dbReference type="Gene3D" id="3.30.565.40">
    <property type="entry name" value="Fervidobacterium nodosum Rt17-B1 like"/>
    <property type="match status" value="1"/>
</dbReference>
<comment type="caution">
    <text evidence="3">The sequence shown here is derived from an EMBL/GenBank/DDBJ whole genome shotgun (WGS) entry which is preliminary data.</text>
</comment>
<keyword evidence="3" id="KW-0808">Transferase</keyword>
<evidence type="ECO:0000313" key="4">
    <source>
        <dbReference type="Proteomes" id="UP000460412"/>
    </source>
</evidence>
<evidence type="ECO:0000256" key="1">
    <source>
        <dbReference type="SAM" id="Phobius"/>
    </source>
</evidence>
<dbReference type="InterPro" id="IPR025303">
    <property type="entry name" value="PdaC"/>
</dbReference>
<dbReference type="SUPFAM" id="SSF55729">
    <property type="entry name" value="Acyl-CoA N-acyltransferases (Nat)"/>
    <property type="match status" value="1"/>
</dbReference>
<dbReference type="InterPro" id="IPR052564">
    <property type="entry name" value="N-acetyltrans/Recomb-assoc"/>
</dbReference>
<dbReference type="PANTHER" id="PTHR43451">
    <property type="entry name" value="ACETYLTRANSFERASE (GNAT) FAMILY PROTEIN"/>
    <property type="match status" value="1"/>
</dbReference>
<dbReference type="PROSITE" id="PS51186">
    <property type="entry name" value="GNAT"/>
    <property type="match status" value="1"/>
</dbReference>
<accession>A0A7X3SIV6</accession>
<organism evidence="3 4">
    <name type="scientific">Sporofaciens musculi</name>
    <dbReference type="NCBI Taxonomy" id="2681861"/>
    <lineage>
        <taxon>Bacteria</taxon>
        <taxon>Bacillati</taxon>
        <taxon>Bacillota</taxon>
        <taxon>Clostridia</taxon>
        <taxon>Lachnospirales</taxon>
        <taxon>Lachnospiraceae</taxon>
        <taxon>Sporofaciens</taxon>
    </lineage>
</organism>
<dbReference type="Pfam" id="PF13673">
    <property type="entry name" value="Acetyltransf_10"/>
    <property type="match status" value="1"/>
</dbReference>
<dbReference type="PANTHER" id="PTHR43451:SF1">
    <property type="entry name" value="ACETYLTRANSFERASE"/>
    <property type="match status" value="1"/>
</dbReference>
<keyword evidence="1" id="KW-1133">Transmembrane helix</keyword>
<evidence type="ECO:0000313" key="3">
    <source>
        <dbReference type="EMBL" id="MXP75747.1"/>
    </source>
</evidence>
<proteinExistence type="predicted"/>
<dbReference type="Pfam" id="PF13739">
    <property type="entry name" value="PdaC"/>
    <property type="match status" value="1"/>
</dbReference>
<gene>
    <name evidence="3" type="ORF">GN277_10235</name>
</gene>
<dbReference type="CDD" id="cd04301">
    <property type="entry name" value="NAT_SF"/>
    <property type="match status" value="1"/>
</dbReference>
<dbReference type="InterPro" id="IPR000182">
    <property type="entry name" value="GNAT_dom"/>
</dbReference>
<dbReference type="GO" id="GO:0016747">
    <property type="term" value="F:acyltransferase activity, transferring groups other than amino-acyl groups"/>
    <property type="evidence" value="ECO:0007669"/>
    <property type="project" value="InterPro"/>
</dbReference>
<dbReference type="Gene3D" id="3.40.630.30">
    <property type="match status" value="1"/>
</dbReference>
<keyword evidence="4" id="KW-1185">Reference proteome</keyword>
<dbReference type="InterPro" id="IPR016181">
    <property type="entry name" value="Acyl_CoA_acyltransferase"/>
</dbReference>
<feature type="domain" description="N-acetyltransferase" evidence="2">
    <location>
        <begin position="1"/>
        <end position="153"/>
    </location>
</feature>
<keyword evidence="1" id="KW-0812">Transmembrane</keyword>
<dbReference type="AlphaFoldDB" id="A0A7X3SIV6"/>
<dbReference type="Proteomes" id="UP000460412">
    <property type="component" value="Unassembled WGS sequence"/>
</dbReference>
<evidence type="ECO:0000259" key="2">
    <source>
        <dbReference type="PROSITE" id="PS51186"/>
    </source>
</evidence>